<reference evidence="9 10" key="1">
    <citation type="journal article" date="2007" name="Nature">
        <title>The medaka draft genome and insights into vertebrate genome evolution.</title>
        <authorList>
            <person name="Kasahara M."/>
            <person name="Naruse K."/>
            <person name="Sasaki S."/>
            <person name="Nakatani Y."/>
            <person name="Qu W."/>
            <person name="Ahsan B."/>
            <person name="Yamada T."/>
            <person name="Nagayasu Y."/>
            <person name="Doi K."/>
            <person name="Kasai Y."/>
            <person name="Jindo T."/>
            <person name="Kobayashi D."/>
            <person name="Shimada A."/>
            <person name="Toyoda A."/>
            <person name="Kuroki Y."/>
            <person name="Fujiyama A."/>
            <person name="Sasaki T."/>
            <person name="Shimizu A."/>
            <person name="Asakawa S."/>
            <person name="Shimizu N."/>
            <person name="Hashimoto S."/>
            <person name="Yang J."/>
            <person name="Lee Y."/>
            <person name="Matsushima K."/>
            <person name="Sugano S."/>
            <person name="Sakaizumi M."/>
            <person name="Narita T."/>
            <person name="Ohishi K."/>
            <person name="Haga S."/>
            <person name="Ohta F."/>
            <person name="Nomoto H."/>
            <person name="Nogata K."/>
            <person name="Morishita T."/>
            <person name="Endo T."/>
            <person name="Shin-I T."/>
            <person name="Takeda H."/>
            <person name="Morishita S."/>
            <person name="Kohara Y."/>
        </authorList>
    </citation>
    <scope>NUCLEOTIDE SEQUENCE [LARGE SCALE GENOMIC DNA]</scope>
    <source>
        <strain evidence="9 10">Hd-rR</strain>
    </source>
</reference>
<evidence type="ECO:0000313" key="9">
    <source>
        <dbReference type="Ensembl" id="ENSORLP00000042981.1"/>
    </source>
</evidence>
<keyword evidence="4" id="KW-0009">Actin-binding</keyword>
<dbReference type="Proteomes" id="UP000001038">
    <property type="component" value="Chromosome 10"/>
</dbReference>
<evidence type="ECO:0000256" key="6">
    <source>
        <dbReference type="ARBA" id="ARBA00025497"/>
    </source>
</evidence>
<organism evidence="9 10">
    <name type="scientific">Oryzias latipes</name>
    <name type="common">Japanese rice fish</name>
    <name type="synonym">Japanese killifish</name>
    <dbReference type="NCBI Taxonomy" id="8090"/>
    <lineage>
        <taxon>Eukaryota</taxon>
        <taxon>Metazoa</taxon>
        <taxon>Chordata</taxon>
        <taxon>Craniata</taxon>
        <taxon>Vertebrata</taxon>
        <taxon>Euteleostomi</taxon>
        <taxon>Actinopterygii</taxon>
        <taxon>Neopterygii</taxon>
        <taxon>Teleostei</taxon>
        <taxon>Neoteleostei</taxon>
        <taxon>Acanthomorphata</taxon>
        <taxon>Ovalentaria</taxon>
        <taxon>Atherinomorphae</taxon>
        <taxon>Beloniformes</taxon>
        <taxon>Adrianichthyidae</taxon>
        <taxon>Oryziinae</taxon>
        <taxon>Oryzias</taxon>
    </lineage>
</organism>
<feature type="compositionally biased region" description="Polar residues" evidence="7">
    <location>
        <begin position="1"/>
        <end position="16"/>
    </location>
</feature>
<reference evidence="9" key="2">
    <citation type="submission" date="2025-08" db="UniProtKB">
        <authorList>
            <consortium name="Ensembl"/>
        </authorList>
    </citation>
    <scope>IDENTIFICATION</scope>
    <source>
        <strain evidence="9">Hd-rR</strain>
    </source>
</reference>
<dbReference type="Bgee" id="ENSORLG00000029374">
    <property type="expression patterns" value="Expressed in pharyngeal gill and 14 other cell types or tissues"/>
</dbReference>
<evidence type="ECO:0000313" key="10">
    <source>
        <dbReference type="Proteomes" id="UP000001038"/>
    </source>
</evidence>
<evidence type="ECO:0000256" key="3">
    <source>
        <dbReference type="ARBA" id="ARBA00022490"/>
    </source>
</evidence>
<dbReference type="GO" id="GO:0140311">
    <property type="term" value="F:protein sequestering activity"/>
    <property type="evidence" value="ECO:0000318"/>
    <property type="project" value="GO_Central"/>
</dbReference>
<evidence type="ECO:0000256" key="8">
    <source>
        <dbReference type="SAM" id="Phobius"/>
    </source>
</evidence>
<dbReference type="Ensembl" id="ENSORLT00000028741.1">
    <property type="protein sequence ID" value="ENSORLP00000042981.1"/>
    <property type="gene ID" value="ENSORLG00000029374.1"/>
</dbReference>
<dbReference type="Gene3D" id="1.20.5.520">
    <property type="entry name" value="Single helix bin"/>
    <property type="match status" value="1"/>
</dbReference>
<comment type="function">
    <text evidence="6">Plays an important role in the organization of the cytoskeleton. Binds to and sequesters actin monomers (G actin) and therefore inhibits actin polymerization.</text>
</comment>
<evidence type="ECO:0000256" key="4">
    <source>
        <dbReference type="ARBA" id="ARBA00023203"/>
    </source>
</evidence>
<dbReference type="InterPro" id="IPR038386">
    <property type="entry name" value="Beta-thymosin_sf"/>
</dbReference>
<evidence type="ECO:0000256" key="1">
    <source>
        <dbReference type="ARBA" id="ARBA00004245"/>
    </source>
</evidence>
<dbReference type="Pfam" id="PF01290">
    <property type="entry name" value="Thymosin"/>
    <property type="match status" value="1"/>
</dbReference>
<keyword evidence="8" id="KW-0472">Membrane</keyword>
<keyword evidence="5" id="KW-0206">Cytoskeleton</keyword>
<keyword evidence="8" id="KW-0812">Transmembrane</keyword>
<dbReference type="GeneTree" id="ENSGT00940000177373"/>
<evidence type="ECO:0000256" key="5">
    <source>
        <dbReference type="ARBA" id="ARBA00023212"/>
    </source>
</evidence>
<dbReference type="GO" id="GO:0030334">
    <property type="term" value="P:regulation of cell migration"/>
    <property type="evidence" value="ECO:0000318"/>
    <property type="project" value="GO_Central"/>
</dbReference>
<feature type="region of interest" description="Disordered" evidence="7">
    <location>
        <begin position="1"/>
        <end position="43"/>
    </location>
</feature>
<dbReference type="InParanoid" id="A0A3B3IGE5"/>
<feature type="transmembrane region" description="Helical" evidence="8">
    <location>
        <begin position="51"/>
        <end position="72"/>
    </location>
</feature>
<dbReference type="GO" id="GO:0007015">
    <property type="term" value="P:actin filament organization"/>
    <property type="evidence" value="ECO:0007669"/>
    <property type="project" value="InterPro"/>
</dbReference>
<name>A0A3B3IGE5_ORYLA</name>
<reference evidence="9" key="3">
    <citation type="submission" date="2025-09" db="UniProtKB">
        <authorList>
            <consortium name="Ensembl"/>
        </authorList>
    </citation>
    <scope>IDENTIFICATION</scope>
    <source>
        <strain evidence="9">Hd-rR</strain>
    </source>
</reference>
<dbReference type="GO" id="GO:0005856">
    <property type="term" value="C:cytoskeleton"/>
    <property type="evidence" value="ECO:0007669"/>
    <property type="project" value="UniProtKB-SubCell"/>
</dbReference>
<proteinExistence type="inferred from homology"/>
<evidence type="ECO:0000256" key="2">
    <source>
        <dbReference type="ARBA" id="ARBA00009511"/>
    </source>
</evidence>
<protein>
    <recommendedName>
        <fullName evidence="11">Thymosin beta 1</fullName>
    </recommendedName>
</protein>
<evidence type="ECO:0008006" key="11">
    <source>
        <dbReference type="Google" id="ProtNLM"/>
    </source>
</evidence>
<evidence type="ECO:0000256" key="7">
    <source>
        <dbReference type="SAM" id="MobiDB-lite"/>
    </source>
</evidence>
<comment type="similarity">
    <text evidence="2">Belongs to the thymosin beta family.</text>
</comment>
<keyword evidence="3" id="KW-0963">Cytoplasm</keyword>
<keyword evidence="8" id="KW-1133">Transmembrane helix</keyword>
<sequence length="75" mass="8690">MSDANPVNQELETFNKQKLKKTNTQEKNHLPTQAGRSKEGTHKKNNLPAPFYPFFFFLSRPIYSIFLCVAMISKK</sequence>
<dbReference type="GO" id="GO:0003785">
    <property type="term" value="F:actin monomer binding"/>
    <property type="evidence" value="ECO:0000318"/>
    <property type="project" value="GO_Central"/>
</dbReference>
<comment type="subcellular location">
    <subcellularLocation>
        <location evidence="1">Cytoplasm</location>
        <location evidence="1">Cytoskeleton</location>
    </subcellularLocation>
</comment>
<keyword evidence="10" id="KW-1185">Reference proteome</keyword>
<dbReference type="AlphaFoldDB" id="A0A3B3IGE5"/>
<accession>A0A3B3IGE5</accession>
<dbReference type="InterPro" id="IPR001152">
    <property type="entry name" value="Beta-thymosin"/>
</dbReference>
<dbReference type="PANTHER" id="PTHR12021:SF3">
    <property type="entry name" value="THYMOSIN BETA-4-LIKE"/>
    <property type="match status" value="1"/>
</dbReference>
<dbReference type="PANTHER" id="PTHR12021">
    <property type="entry name" value="THYMOSIN BETA"/>
    <property type="match status" value="1"/>
</dbReference>